<evidence type="ECO:0000313" key="1">
    <source>
        <dbReference type="EMBL" id="KAI5412981.1"/>
    </source>
</evidence>
<dbReference type="EMBL" id="JAMSHJ010000005">
    <property type="protein sequence ID" value="KAI5412981.1"/>
    <property type="molecule type" value="Genomic_DNA"/>
</dbReference>
<proteinExistence type="predicted"/>
<gene>
    <name evidence="1" type="ORF">KIW84_057558</name>
</gene>
<dbReference type="Gramene" id="Psat05G0755800-T1">
    <property type="protein sequence ID" value="KAI5412981.1"/>
    <property type="gene ID" value="KIW84_057558"/>
</dbReference>
<dbReference type="Proteomes" id="UP001058974">
    <property type="component" value="Chromosome 5"/>
</dbReference>
<name>A0A9D4X687_PEA</name>
<sequence length="107" mass="12577">MKKGEIVTDYFARIEESKDTDEISIDELQSSLVMHEQKFNRVNKEEDDHVLKVEEISNRGRGRGRGSSRGCGGRVQERNYFNKATFECYKCHGLRQIQYECPKWNNE</sequence>
<organism evidence="1 2">
    <name type="scientific">Pisum sativum</name>
    <name type="common">Garden pea</name>
    <name type="synonym">Lathyrus oleraceus</name>
    <dbReference type="NCBI Taxonomy" id="3888"/>
    <lineage>
        <taxon>Eukaryota</taxon>
        <taxon>Viridiplantae</taxon>
        <taxon>Streptophyta</taxon>
        <taxon>Embryophyta</taxon>
        <taxon>Tracheophyta</taxon>
        <taxon>Spermatophyta</taxon>
        <taxon>Magnoliopsida</taxon>
        <taxon>eudicotyledons</taxon>
        <taxon>Gunneridae</taxon>
        <taxon>Pentapetalae</taxon>
        <taxon>rosids</taxon>
        <taxon>fabids</taxon>
        <taxon>Fabales</taxon>
        <taxon>Fabaceae</taxon>
        <taxon>Papilionoideae</taxon>
        <taxon>50 kb inversion clade</taxon>
        <taxon>NPAAA clade</taxon>
        <taxon>Hologalegina</taxon>
        <taxon>IRL clade</taxon>
        <taxon>Fabeae</taxon>
        <taxon>Lathyrus</taxon>
    </lineage>
</organism>
<dbReference type="AlphaFoldDB" id="A0A9D4X687"/>
<accession>A0A9D4X687</accession>
<keyword evidence="2" id="KW-1185">Reference proteome</keyword>
<comment type="caution">
    <text evidence="1">The sequence shown here is derived from an EMBL/GenBank/DDBJ whole genome shotgun (WGS) entry which is preliminary data.</text>
</comment>
<protein>
    <submittedName>
        <fullName evidence="1">Uncharacterized protein</fullName>
    </submittedName>
</protein>
<evidence type="ECO:0000313" key="2">
    <source>
        <dbReference type="Proteomes" id="UP001058974"/>
    </source>
</evidence>
<reference evidence="1 2" key="1">
    <citation type="journal article" date="2022" name="Nat. Genet.">
        <title>Improved pea reference genome and pan-genome highlight genomic features and evolutionary characteristics.</title>
        <authorList>
            <person name="Yang T."/>
            <person name="Liu R."/>
            <person name="Luo Y."/>
            <person name="Hu S."/>
            <person name="Wang D."/>
            <person name="Wang C."/>
            <person name="Pandey M.K."/>
            <person name="Ge S."/>
            <person name="Xu Q."/>
            <person name="Li N."/>
            <person name="Li G."/>
            <person name="Huang Y."/>
            <person name="Saxena R.K."/>
            <person name="Ji Y."/>
            <person name="Li M."/>
            <person name="Yan X."/>
            <person name="He Y."/>
            <person name="Liu Y."/>
            <person name="Wang X."/>
            <person name="Xiang C."/>
            <person name="Varshney R.K."/>
            <person name="Ding H."/>
            <person name="Gao S."/>
            <person name="Zong X."/>
        </authorList>
    </citation>
    <scope>NUCLEOTIDE SEQUENCE [LARGE SCALE GENOMIC DNA]</scope>
    <source>
        <strain evidence="1 2">cv. Zhongwan 6</strain>
    </source>
</reference>